<dbReference type="InterPro" id="IPR019533">
    <property type="entry name" value="Peptidase_S26"/>
</dbReference>
<dbReference type="GO" id="GO:0016020">
    <property type="term" value="C:membrane"/>
    <property type="evidence" value="ECO:0007669"/>
    <property type="project" value="UniProtKB-SubCell"/>
</dbReference>
<comment type="similarity">
    <text evidence="1 3">Belongs to the peptidase S26 family.</text>
</comment>
<dbReference type="GO" id="GO:0006465">
    <property type="term" value="P:signal peptide processing"/>
    <property type="evidence" value="ECO:0007669"/>
    <property type="project" value="InterPro"/>
</dbReference>
<keyword evidence="3" id="KW-0472">Membrane</keyword>
<dbReference type="EMBL" id="JAGQLL010000075">
    <property type="protein sequence ID" value="MCA9380502.1"/>
    <property type="molecule type" value="Genomic_DNA"/>
</dbReference>
<gene>
    <name evidence="5" type="primary">lepB</name>
    <name evidence="5" type="ORF">KC675_04965</name>
</gene>
<dbReference type="PRINTS" id="PR00727">
    <property type="entry name" value="LEADERPTASE"/>
</dbReference>
<feature type="transmembrane region" description="Helical" evidence="3">
    <location>
        <begin position="21"/>
        <end position="45"/>
    </location>
</feature>
<protein>
    <recommendedName>
        <fullName evidence="3">Signal peptidase I</fullName>
        <ecNumber evidence="3">3.4.21.89</ecNumber>
    </recommendedName>
</protein>
<dbReference type="EC" id="3.4.21.89" evidence="3"/>
<dbReference type="NCBIfam" id="TIGR02227">
    <property type="entry name" value="sigpep_I_bact"/>
    <property type="match status" value="1"/>
</dbReference>
<evidence type="ECO:0000313" key="5">
    <source>
        <dbReference type="EMBL" id="MCA9380502.1"/>
    </source>
</evidence>
<keyword evidence="3" id="KW-0812">Transmembrane</keyword>
<comment type="caution">
    <text evidence="5">The sequence shown here is derived from an EMBL/GenBank/DDBJ whole genome shotgun (WGS) entry which is preliminary data.</text>
</comment>
<feature type="active site" evidence="2">
    <location>
        <position position="102"/>
    </location>
</feature>
<accession>A0A955IA61</accession>
<feature type="active site" evidence="2">
    <location>
        <position position="53"/>
    </location>
</feature>
<dbReference type="PANTHER" id="PTHR43390">
    <property type="entry name" value="SIGNAL PEPTIDASE I"/>
    <property type="match status" value="1"/>
</dbReference>
<name>A0A955IA61_9BACT</name>
<feature type="domain" description="Peptidase S26" evidence="4">
    <location>
        <begin position="23"/>
        <end position="195"/>
    </location>
</feature>
<keyword evidence="3 5" id="KW-0378">Hydrolase</keyword>
<evidence type="ECO:0000256" key="2">
    <source>
        <dbReference type="PIRSR" id="PIRSR600223-1"/>
    </source>
</evidence>
<comment type="subcellular location">
    <subcellularLocation>
        <location evidence="3">Membrane</location>
        <topology evidence="3">Single-pass type II membrane protein</topology>
    </subcellularLocation>
</comment>
<sequence length="211" mass="23969">MFNLEKNPFLHDLKIKTKGSVIIDILQTVVLALAFSLFIYLVFLIPSQVEGPSMEPNFYNRELLFADRTVQWIGSTSIGAGVYDYHKGDVVIFDFNGINLIKRVIATEGDQIRITAGKVYVNEKLLNEPYLPSGRISSIPDPTRATIQEDQVEIVPEGSYFLMGDNREVSKDSRYSDVGFVEREQLKGRVFLRYWPVDKFGTIRPGQPSQD</sequence>
<evidence type="ECO:0000313" key="6">
    <source>
        <dbReference type="Proteomes" id="UP000745577"/>
    </source>
</evidence>
<reference evidence="5" key="1">
    <citation type="submission" date="2020-04" db="EMBL/GenBank/DDBJ databases">
        <authorList>
            <person name="Zhang T."/>
        </authorList>
    </citation>
    <scope>NUCLEOTIDE SEQUENCE</scope>
    <source>
        <strain evidence="5">HKST-UBA15</strain>
    </source>
</reference>
<dbReference type="InterPro" id="IPR036286">
    <property type="entry name" value="LexA/Signal_pep-like_sf"/>
</dbReference>
<organism evidence="5 6">
    <name type="scientific">Candidatus Dojkabacteria bacterium</name>
    <dbReference type="NCBI Taxonomy" id="2099670"/>
    <lineage>
        <taxon>Bacteria</taxon>
        <taxon>Candidatus Dojkabacteria</taxon>
    </lineage>
</organism>
<comment type="catalytic activity">
    <reaction evidence="3">
        <text>Cleavage of hydrophobic, N-terminal signal or leader sequences from secreted and periplasmic proteins.</text>
        <dbReference type="EC" id="3.4.21.89"/>
    </reaction>
</comment>
<keyword evidence="3" id="KW-1133">Transmembrane helix</keyword>
<dbReference type="Proteomes" id="UP000745577">
    <property type="component" value="Unassembled WGS sequence"/>
</dbReference>
<dbReference type="AlphaFoldDB" id="A0A955IA61"/>
<dbReference type="Pfam" id="PF10502">
    <property type="entry name" value="Peptidase_S26"/>
    <property type="match status" value="1"/>
</dbReference>
<proteinExistence type="inferred from homology"/>
<dbReference type="PANTHER" id="PTHR43390:SF1">
    <property type="entry name" value="CHLOROPLAST PROCESSING PEPTIDASE"/>
    <property type="match status" value="1"/>
</dbReference>
<evidence type="ECO:0000259" key="4">
    <source>
        <dbReference type="Pfam" id="PF10502"/>
    </source>
</evidence>
<dbReference type="InterPro" id="IPR000223">
    <property type="entry name" value="Pept_S26A_signal_pept_1"/>
</dbReference>
<dbReference type="GO" id="GO:0004252">
    <property type="term" value="F:serine-type endopeptidase activity"/>
    <property type="evidence" value="ECO:0007669"/>
    <property type="project" value="InterPro"/>
</dbReference>
<evidence type="ECO:0000256" key="1">
    <source>
        <dbReference type="ARBA" id="ARBA00009370"/>
    </source>
</evidence>
<dbReference type="SUPFAM" id="SSF51306">
    <property type="entry name" value="LexA/Signal peptidase"/>
    <property type="match status" value="1"/>
</dbReference>
<dbReference type="CDD" id="cd06530">
    <property type="entry name" value="S26_SPase_I"/>
    <property type="match status" value="1"/>
</dbReference>
<reference evidence="5" key="2">
    <citation type="journal article" date="2021" name="Microbiome">
        <title>Successional dynamics and alternative stable states in a saline activated sludge microbial community over 9 years.</title>
        <authorList>
            <person name="Wang Y."/>
            <person name="Ye J."/>
            <person name="Ju F."/>
            <person name="Liu L."/>
            <person name="Boyd J.A."/>
            <person name="Deng Y."/>
            <person name="Parks D.H."/>
            <person name="Jiang X."/>
            <person name="Yin X."/>
            <person name="Woodcroft B.J."/>
            <person name="Tyson G.W."/>
            <person name="Hugenholtz P."/>
            <person name="Polz M.F."/>
            <person name="Zhang T."/>
        </authorList>
    </citation>
    <scope>NUCLEOTIDE SEQUENCE</scope>
    <source>
        <strain evidence="5">HKST-UBA15</strain>
    </source>
</reference>
<keyword evidence="3" id="KW-0645">Protease</keyword>
<dbReference type="Gene3D" id="2.10.109.10">
    <property type="entry name" value="Umud Fragment, subunit A"/>
    <property type="match status" value="1"/>
</dbReference>
<evidence type="ECO:0000256" key="3">
    <source>
        <dbReference type="RuleBase" id="RU362042"/>
    </source>
</evidence>
<dbReference type="GO" id="GO:0009003">
    <property type="term" value="F:signal peptidase activity"/>
    <property type="evidence" value="ECO:0007669"/>
    <property type="project" value="UniProtKB-EC"/>
</dbReference>